<evidence type="ECO:0000256" key="1">
    <source>
        <dbReference type="ARBA" id="ARBA00001933"/>
    </source>
</evidence>
<dbReference type="InterPro" id="IPR004838">
    <property type="entry name" value="NHTrfase_class1_PyrdxlP-BS"/>
</dbReference>
<evidence type="ECO:0000313" key="11">
    <source>
        <dbReference type="Proteomes" id="UP000054560"/>
    </source>
</evidence>
<keyword evidence="6" id="KW-0663">Pyridoxal phosphate</keyword>
<dbReference type="STRING" id="667725.A0A0L0FGY8"/>
<dbReference type="RefSeq" id="XP_014149215.1">
    <property type="nucleotide sequence ID" value="XM_014293740.1"/>
</dbReference>
<dbReference type="InterPro" id="IPR000796">
    <property type="entry name" value="Asp_trans"/>
</dbReference>
<dbReference type="OrthoDB" id="6752799at2759"/>
<dbReference type="InterPro" id="IPR015422">
    <property type="entry name" value="PyrdxlP-dep_Trfase_small"/>
</dbReference>
<comment type="similarity">
    <text evidence="2">Belongs to the class-I pyridoxal-phosphate-dependent aminotransferase family.</text>
</comment>
<dbReference type="Gene3D" id="3.90.1150.10">
    <property type="entry name" value="Aspartate Aminotransferase, domain 1"/>
    <property type="match status" value="1"/>
</dbReference>
<keyword evidence="11" id="KW-1185">Reference proteome</keyword>
<evidence type="ECO:0000256" key="5">
    <source>
        <dbReference type="ARBA" id="ARBA00022679"/>
    </source>
</evidence>
<dbReference type="NCBIfam" id="NF006719">
    <property type="entry name" value="PRK09257.1"/>
    <property type="match status" value="1"/>
</dbReference>
<dbReference type="EMBL" id="KQ243703">
    <property type="protein sequence ID" value="KNC75313.1"/>
    <property type="molecule type" value="Genomic_DNA"/>
</dbReference>
<dbReference type="SUPFAM" id="SSF53383">
    <property type="entry name" value="PLP-dependent transferases"/>
    <property type="match status" value="1"/>
</dbReference>
<evidence type="ECO:0000256" key="7">
    <source>
        <dbReference type="ARBA" id="ARBA00049185"/>
    </source>
</evidence>
<organism evidence="10 11">
    <name type="scientific">Sphaeroforma arctica JP610</name>
    <dbReference type="NCBI Taxonomy" id="667725"/>
    <lineage>
        <taxon>Eukaryota</taxon>
        <taxon>Ichthyosporea</taxon>
        <taxon>Ichthyophonida</taxon>
        <taxon>Sphaeroforma</taxon>
    </lineage>
</organism>
<dbReference type="GO" id="GO:0004069">
    <property type="term" value="F:L-aspartate:2-oxoglutarate aminotransferase activity"/>
    <property type="evidence" value="ECO:0007669"/>
    <property type="project" value="UniProtKB-EC"/>
</dbReference>
<protein>
    <recommendedName>
        <fullName evidence="8">Aspartate aminotransferase</fullName>
        <ecNumber evidence="8">2.6.1.1</ecNumber>
    </recommendedName>
</protein>
<dbReference type="PRINTS" id="PR00799">
    <property type="entry name" value="TRANSAMINASE"/>
</dbReference>
<dbReference type="InterPro" id="IPR004839">
    <property type="entry name" value="Aminotransferase_I/II_large"/>
</dbReference>
<evidence type="ECO:0000256" key="6">
    <source>
        <dbReference type="ARBA" id="ARBA00022898"/>
    </source>
</evidence>
<evidence type="ECO:0000313" key="10">
    <source>
        <dbReference type="EMBL" id="KNC75313.1"/>
    </source>
</evidence>
<comment type="subunit">
    <text evidence="3 8">Homodimer.</text>
</comment>
<dbReference type="PANTHER" id="PTHR11879:SF22">
    <property type="entry name" value="ASPARTATE AMINOTRANSFERASE, MITOCHONDRIAL"/>
    <property type="match status" value="1"/>
</dbReference>
<accession>A0A0L0FGY8</accession>
<proteinExistence type="inferred from homology"/>
<dbReference type="eggNOG" id="KOG1412">
    <property type="taxonomic scope" value="Eukaryota"/>
</dbReference>
<keyword evidence="5 8" id="KW-0808">Transferase</keyword>
<dbReference type="Gene3D" id="3.40.640.10">
    <property type="entry name" value="Type I PLP-dependent aspartate aminotransferase-like (Major domain)"/>
    <property type="match status" value="1"/>
</dbReference>
<dbReference type="Pfam" id="PF00155">
    <property type="entry name" value="Aminotran_1_2"/>
    <property type="match status" value="1"/>
</dbReference>
<dbReference type="InterPro" id="IPR015421">
    <property type="entry name" value="PyrdxlP-dep_Trfase_major"/>
</dbReference>
<dbReference type="InterPro" id="IPR015424">
    <property type="entry name" value="PyrdxlP-dep_Trfase"/>
</dbReference>
<evidence type="ECO:0000256" key="2">
    <source>
        <dbReference type="ARBA" id="ARBA00007441"/>
    </source>
</evidence>
<dbReference type="GO" id="GO:0030170">
    <property type="term" value="F:pyridoxal phosphate binding"/>
    <property type="evidence" value="ECO:0007669"/>
    <property type="project" value="InterPro"/>
</dbReference>
<dbReference type="PROSITE" id="PS00105">
    <property type="entry name" value="AA_TRANSFER_CLASS_1"/>
    <property type="match status" value="1"/>
</dbReference>
<dbReference type="FunFam" id="3.40.640.10:FF:000066">
    <property type="entry name" value="Aspartate aminotransferase"/>
    <property type="match status" value="1"/>
</dbReference>
<dbReference type="Proteomes" id="UP000054560">
    <property type="component" value="Unassembled WGS sequence"/>
</dbReference>
<name>A0A0L0FGY8_9EUKA</name>
<evidence type="ECO:0000256" key="3">
    <source>
        <dbReference type="ARBA" id="ARBA00011738"/>
    </source>
</evidence>
<dbReference type="AlphaFoldDB" id="A0A0L0FGY8"/>
<feature type="domain" description="Aminotransferase class I/classII large" evidence="9">
    <location>
        <begin position="29"/>
        <end position="393"/>
    </location>
</feature>
<gene>
    <name evidence="10" type="ORF">SARC_12160</name>
</gene>
<dbReference type="PANTHER" id="PTHR11879">
    <property type="entry name" value="ASPARTATE AMINOTRANSFERASE"/>
    <property type="match status" value="1"/>
</dbReference>
<keyword evidence="4 8" id="KW-0032">Aminotransferase</keyword>
<evidence type="ECO:0000259" key="9">
    <source>
        <dbReference type="Pfam" id="PF00155"/>
    </source>
</evidence>
<dbReference type="FunFam" id="3.90.1150.10:FF:000001">
    <property type="entry name" value="Aspartate aminotransferase"/>
    <property type="match status" value="1"/>
</dbReference>
<comment type="cofactor">
    <cofactor evidence="1">
        <name>pyridoxal 5'-phosphate</name>
        <dbReference type="ChEBI" id="CHEBI:597326"/>
    </cofactor>
</comment>
<dbReference type="GeneID" id="25912664"/>
<dbReference type="GO" id="GO:0006520">
    <property type="term" value="P:amino acid metabolic process"/>
    <property type="evidence" value="ECO:0007669"/>
    <property type="project" value="InterPro"/>
</dbReference>
<sequence length="398" mass="43848">MGTFDNVEQAPPDAIFAVLNAFKADTDSRKINLSVGAYRTDEGTPWVLPTVAKVEGTLKNVNHEYLPIDGNPVYNAGMRDLALGKDSIAIKEERTCAVQMLSGTGALRIAAEFISKFHQSKTILVSTPTWGNHNAIFKRANLDILPYRYYKAETRGLDFEGMIADLEAAPEHSTVLLHACAHNPTGVDPTNEQWAQIAVVMKQKGHFPLFDCAYQGFMSGNLADDAFAIRYFVEQGFECLVCQSCSKNFGLYNERAGCLTAVLSTKEAAAAVLSQLKILVRSSYSNPPNHGAAIVANILSDASLYKDWEDDLNTMSGRILSMRQQLHDAIVAKGATQDWSHMLKQRGMFTFTGLTPAQVERLTSEFHVYLLKNGRINMCGVNSHNIDYLANAIVEVTK</sequence>
<evidence type="ECO:0000256" key="4">
    <source>
        <dbReference type="ARBA" id="ARBA00022576"/>
    </source>
</evidence>
<dbReference type="CDD" id="cd00609">
    <property type="entry name" value="AAT_like"/>
    <property type="match status" value="1"/>
</dbReference>
<comment type="catalytic activity">
    <reaction evidence="7 8">
        <text>L-aspartate + 2-oxoglutarate = oxaloacetate + L-glutamate</text>
        <dbReference type="Rhea" id="RHEA:21824"/>
        <dbReference type="ChEBI" id="CHEBI:16452"/>
        <dbReference type="ChEBI" id="CHEBI:16810"/>
        <dbReference type="ChEBI" id="CHEBI:29985"/>
        <dbReference type="ChEBI" id="CHEBI:29991"/>
        <dbReference type="EC" id="2.6.1.1"/>
    </reaction>
</comment>
<dbReference type="EC" id="2.6.1.1" evidence="8"/>
<reference evidence="10 11" key="1">
    <citation type="submission" date="2011-02" db="EMBL/GenBank/DDBJ databases">
        <title>The Genome Sequence of Sphaeroforma arctica JP610.</title>
        <authorList>
            <consortium name="The Broad Institute Genome Sequencing Platform"/>
            <person name="Russ C."/>
            <person name="Cuomo C."/>
            <person name="Young S.K."/>
            <person name="Zeng Q."/>
            <person name="Gargeya S."/>
            <person name="Alvarado L."/>
            <person name="Berlin A."/>
            <person name="Chapman S.B."/>
            <person name="Chen Z."/>
            <person name="Freedman E."/>
            <person name="Gellesch M."/>
            <person name="Goldberg J."/>
            <person name="Griggs A."/>
            <person name="Gujja S."/>
            <person name="Heilman E."/>
            <person name="Heiman D."/>
            <person name="Howarth C."/>
            <person name="Mehta T."/>
            <person name="Neiman D."/>
            <person name="Pearson M."/>
            <person name="Roberts A."/>
            <person name="Saif S."/>
            <person name="Shea T."/>
            <person name="Shenoy N."/>
            <person name="Sisk P."/>
            <person name="Stolte C."/>
            <person name="Sykes S."/>
            <person name="White J."/>
            <person name="Yandava C."/>
            <person name="Burger G."/>
            <person name="Gray M.W."/>
            <person name="Holland P.W.H."/>
            <person name="King N."/>
            <person name="Lang F.B.F."/>
            <person name="Roger A.J."/>
            <person name="Ruiz-Trillo I."/>
            <person name="Haas B."/>
            <person name="Nusbaum C."/>
            <person name="Birren B."/>
        </authorList>
    </citation>
    <scope>NUCLEOTIDE SEQUENCE [LARGE SCALE GENOMIC DNA]</scope>
    <source>
        <strain evidence="10 11">JP610</strain>
    </source>
</reference>
<comment type="miscellaneous">
    <text evidence="8">In eukaryotes there are cytoplasmic, mitochondrial and chloroplastic isozymes.</text>
</comment>
<evidence type="ECO:0000256" key="8">
    <source>
        <dbReference type="RuleBase" id="RU000480"/>
    </source>
</evidence>